<name>A0AAE0KNU2_9CHLO</name>
<evidence type="ECO:0000313" key="2">
    <source>
        <dbReference type="EMBL" id="KAK3255095.1"/>
    </source>
</evidence>
<dbReference type="AlphaFoldDB" id="A0AAE0KNU2"/>
<dbReference type="EMBL" id="LGRX02022861">
    <property type="protein sequence ID" value="KAK3255095.1"/>
    <property type="molecule type" value="Genomic_DNA"/>
</dbReference>
<organism evidence="2 3">
    <name type="scientific">Cymbomonas tetramitiformis</name>
    <dbReference type="NCBI Taxonomy" id="36881"/>
    <lineage>
        <taxon>Eukaryota</taxon>
        <taxon>Viridiplantae</taxon>
        <taxon>Chlorophyta</taxon>
        <taxon>Pyramimonadophyceae</taxon>
        <taxon>Pyramimonadales</taxon>
        <taxon>Pyramimonadaceae</taxon>
        <taxon>Cymbomonas</taxon>
    </lineage>
</organism>
<gene>
    <name evidence="2" type="ORF">CYMTET_35722</name>
</gene>
<comment type="caution">
    <text evidence="2">The sequence shown here is derived from an EMBL/GenBank/DDBJ whole genome shotgun (WGS) entry which is preliminary data.</text>
</comment>
<feature type="compositionally biased region" description="Polar residues" evidence="1">
    <location>
        <begin position="313"/>
        <end position="325"/>
    </location>
</feature>
<evidence type="ECO:0000313" key="3">
    <source>
        <dbReference type="Proteomes" id="UP001190700"/>
    </source>
</evidence>
<accession>A0AAE0KNU2</accession>
<reference evidence="2 3" key="1">
    <citation type="journal article" date="2015" name="Genome Biol. Evol.">
        <title>Comparative Genomics of a Bacterivorous Green Alga Reveals Evolutionary Causalities and Consequences of Phago-Mixotrophic Mode of Nutrition.</title>
        <authorList>
            <person name="Burns J.A."/>
            <person name="Paasch A."/>
            <person name="Narechania A."/>
            <person name="Kim E."/>
        </authorList>
    </citation>
    <scope>NUCLEOTIDE SEQUENCE [LARGE SCALE GENOMIC DNA]</scope>
    <source>
        <strain evidence="2 3">PLY_AMNH</strain>
    </source>
</reference>
<evidence type="ECO:0000256" key="1">
    <source>
        <dbReference type="SAM" id="MobiDB-lite"/>
    </source>
</evidence>
<keyword evidence="3" id="KW-1185">Reference proteome</keyword>
<protein>
    <submittedName>
        <fullName evidence="2">Uncharacterized protein</fullName>
    </submittedName>
</protein>
<feature type="compositionally biased region" description="Basic and acidic residues" evidence="1">
    <location>
        <begin position="140"/>
        <end position="153"/>
    </location>
</feature>
<sequence>MYEEDQCKNMLSQRMQVLAACSKLLAEAQLNAECEERYQDVRRDSAFSRDVQEEEKQAMSRELVNIDTDFILEVTKLVGLIFLLLLIHMQTYPETVFDILFNQLKDKWHTDNVPFQQDNAFKHFVKTTFPEIFGGDSDYTREYSEHNSAKQDEESPPSEEEEQLYGNIFKSYTILFNSTQNAMYAIFMSVAARFFEEHSKATQEDRKISGDELMLSLGEELMDTMMSVSAPEILDRIIAHGSQDKVVGEVLKRLKQAPLDEFDQKKTDIATVVSSVVRASMDCAATAPRRVLEYVRRAPHGTGDNVDHEQPNENEAPTLSLSTEL</sequence>
<dbReference type="Proteomes" id="UP001190700">
    <property type="component" value="Unassembled WGS sequence"/>
</dbReference>
<feature type="region of interest" description="Disordered" evidence="1">
    <location>
        <begin position="140"/>
        <end position="160"/>
    </location>
</feature>
<feature type="region of interest" description="Disordered" evidence="1">
    <location>
        <begin position="299"/>
        <end position="325"/>
    </location>
</feature>
<proteinExistence type="predicted"/>